<dbReference type="AlphaFoldDB" id="A0A8X7V2S3"/>
<name>A0A8X7V2S3_BRACI</name>
<dbReference type="InterPro" id="IPR053168">
    <property type="entry name" value="Glutamic_endopeptidase"/>
</dbReference>
<feature type="chain" id="PRO_5036451450" description="Neprosin PEP catalytic domain-containing protein" evidence="1">
    <location>
        <begin position="20"/>
        <end position="318"/>
    </location>
</feature>
<feature type="domain" description="Neprosin PEP catalytic" evidence="2">
    <location>
        <begin position="96"/>
        <end position="318"/>
    </location>
</feature>
<dbReference type="OrthoDB" id="1858978at2759"/>
<keyword evidence="4" id="KW-1185">Reference proteome</keyword>
<dbReference type="EMBL" id="JAAMPC010000007">
    <property type="protein sequence ID" value="KAG2301320.1"/>
    <property type="molecule type" value="Genomic_DNA"/>
</dbReference>
<evidence type="ECO:0000313" key="3">
    <source>
        <dbReference type="EMBL" id="KAG2301320.1"/>
    </source>
</evidence>
<sequence length="318" mass="35747">MRLILIFAILCGFYNETYGKVSLDIYKKLRTLNKPALKTIKMKRSVEFDAKTTSIPNNGSSKPITSQIWSKSRNCLVGTIPVGRVDITRASSLSHFGRKTHHRYSFSRQDFLDNALQHKASFNLTAGRLREPGSNNRIAIIVALGFNFVGAQSDINIWNPPGVQAGDYSSAQISLLGGISYSFEINEAGWMDPQSGNWWLTCGNNVMGYWPGTLFNALKHSATAVQWGGEVYSPNVMMTKPHTKTPMGSGNWASSLWSRACFHTNLRIKDFSLQIKYPQYLAEYVDEHNCYSTKLHRDTYRAEPRFYFGGPGHNPLCP</sequence>
<dbReference type="PROSITE" id="PS52045">
    <property type="entry name" value="NEPROSIN_PEP_CD"/>
    <property type="match status" value="1"/>
</dbReference>
<dbReference type="Proteomes" id="UP000886595">
    <property type="component" value="Unassembled WGS sequence"/>
</dbReference>
<protein>
    <recommendedName>
        <fullName evidence="2">Neprosin PEP catalytic domain-containing protein</fullName>
    </recommendedName>
</protein>
<comment type="caution">
    <text evidence="3">The sequence shown here is derived from an EMBL/GenBank/DDBJ whole genome shotgun (WGS) entry which is preliminary data.</text>
</comment>
<evidence type="ECO:0000256" key="1">
    <source>
        <dbReference type="SAM" id="SignalP"/>
    </source>
</evidence>
<accession>A0A8X7V2S3</accession>
<keyword evidence="1" id="KW-0732">Signal</keyword>
<dbReference type="Pfam" id="PF03080">
    <property type="entry name" value="Neprosin"/>
    <property type="match status" value="1"/>
</dbReference>
<dbReference type="PANTHER" id="PTHR31589">
    <property type="entry name" value="PROTEIN, PUTATIVE (DUF239)-RELATED-RELATED"/>
    <property type="match status" value="1"/>
</dbReference>
<feature type="signal peptide" evidence="1">
    <location>
        <begin position="1"/>
        <end position="19"/>
    </location>
</feature>
<gene>
    <name evidence="3" type="ORF">Bca52824_029971</name>
</gene>
<organism evidence="3 4">
    <name type="scientific">Brassica carinata</name>
    <name type="common">Ethiopian mustard</name>
    <name type="synonym">Abyssinian cabbage</name>
    <dbReference type="NCBI Taxonomy" id="52824"/>
    <lineage>
        <taxon>Eukaryota</taxon>
        <taxon>Viridiplantae</taxon>
        <taxon>Streptophyta</taxon>
        <taxon>Embryophyta</taxon>
        <taxon>Tracheophyta</taxon>
        <taxon>Spermatophyta</taxon>
        <taxon>Magnoliopsida</taxon>
        <taxon>eudicotyledons</taxon>
        <taxon>Gunneridae</taxon>
        <taxon>Pentapetalae</taxon>
        <taxon>rosids</taxon>
        <taxon>malvids</taxon>
        <taxon>Brassicales</taxon>
        <taxon>Brassicaceae</taxon>
        <taxon>Brassiceae</taxon>
        <taxon>Brassica</taxon>
    </lineage>
</organism>
<dbReference type="InterPro" id="IPR004314">
    <property type="entry name" value="Neprosin"/>
</dbReference>
<evidence type="ECO:0000313" key="4">
    <source>
        <dbReference type="Proteomes" id="UP000886595"/>
    </source>
</evidence>
<proteinExistence type="predicted"/>
<dbReference type="PANTHER" id="PTHR31589:SF2">
    <property type="entry name" value="ASLB (DUF239)-RELATED"/>
    <property type="match status" value="1"/>
</dbReference>
<evidence type="ECO:0000259" key="2">
    <source>
        <dbReference type="PROSITE" id="PS52045"/>
    </source>
</evidence>
<reference evidence="3 4" key="1">
    <citation type="submission" date="2020-02" db="EMBL/GenBank/DDBJ databases">
        <authorList>
            <person name="Ma Q."/>
            <person name="Huang Y."/>
            <person name="Song X."/>
            <person name="Pei D."/>
        </authorList>
    </citation>
    <scope>NUCLEOTIDE SEQUENCE [LARGE SCALE GENOMIC DNA]</scope>
    <source>
        <strain evidence="3">Sxm20200214</strain>
        <tissue evidence="3">Leaf</tissue>
    </source>
</reference>